<dbReference type="AlphaFoldDB" id="A0AAE0W5K3"/>
<evidence type="ECO:0000313" key="2">
    <source>
        <dbReference type="EMBL" id="KAK3601277.1"/>
    </source>
</evidence>
<dbReference type="Proteomes" id="UP001195483">
    <property type="component" value="Unassembled WGS sequence"/>
</dbReference>
<sequence length="282" mass="31387">ASDNTASSQQQMGTSVESAKPQRLLSFTNSRSTDGIYGKDYINDMPKSHSADWKTLHESITSVGQRNIFSHETDGQWTNQLQHLSPPFDSEPLEEKTVQKGEKGKLSNNYELEGMNDSAKNITGFQNPTSHGLQNVIHDENCSKTDRFGDSKFKQGVGAQANENTDSKNNQSNIFTNNDGTKVAGFTDDELDTALTQLLSQNTSDHDSVSEDFAVITKVTQENNEDSQMVDYELIDNTVKQMDKPLILDEKLGYSHSGEKLHITGLSLYDENEGSLYDFQKN</sequence>
<reference evidence="2" key="1">
    <citation type="journal article" date="2021" name="Genome Biol. Evol.">
        <title>A High-Quality Reference Genome for a Parasitic Bivalve with Doubly Uniparental Inheritance (Bivalvia: Unionida).</title>
        <authorList>
            <person name="Smith C.H."/>
        </authorList>
    </citation>
    <scope>NUCLEOTIDE SEQUENCE</scope>
    <source>
        <strain evidence="2">CHS0354</strain>
    </source>
</reference>
<evidence type="ECO:0000256" key="1">
    <source>
        <dbReference type="SAM" id="MobiDB-lite"/>
    </source>
</evidence>
<evidence type="ECO:0000313" key="3">
    <source>
        <dbReference type="Proteomes" id="UP001195483"/>
    </source>
</evidence>
<feature type="region of interest" description="Disordered" evidence="1">
    <location>
        <begin position="1"/>
        <end position="37"/>
    </location>
</feature>
<comment type="caution">
    <text evidence="2">The sequence shown here is derived from an EMBL/GenBank/DDBJ whole genome shotgun (WGS) entry which is preliminary data.</text>
</comment>
<protein>
    <submittedName>
        <fullName evidence="2">Uncharacterized protein</fullName>
    </submittedName>
</protein>
<accession>A0AAE0W5K3</accession>
<feature type="compositionally biased region" description="Polar residues" evidence="1">
    <location>
        <begin position="1"/>
        <end position="17"/>
    </location>
</feature>
<name>A0AAE0W5K3_9BIVA</name>
<proteinExistence type="predicted"/>
<feature type="non-terminal residue" evidence="2">
    <location>
        <position position="1"/>
    </location>
</feature>
<reference evidence="2" key="2">
    <citation type="journal article" date="2021" name="Genome Biol. Evol.">
        <title>Developing a high-quality reference genome for a parasitic bivalve with doubly uniparental inheritance (Bivalvia: Unionida).</title>
        <authorList>
            <person name="Smith C.H."/>
        </authorList>
    </citation>
    <scope>NUCLEOTIDE SEQUENCE</scope>
    <source>
        <strain evidence="2">CHS0354</strain>
        <tissue evidence="2">Mantle</tissue>
    </source>
</reference>
<reference evidence="2" key="3">
    <citation type="submission" date="2023-05" db="EMBL/GenBank/DDBJ databases">
        <authorList>
            <person name="Smith C.H."/>
        </authorList>
    </citation>
    <scope>NUCLEOTIDE SEQUENCE</scope>
    <source>
        <strain evidence="2">CHS0354</strain>
        <tissue evidence="2">Mantle</tissue>
    </source>
</reference>
<gene>
    <name evidence="2" type="ORF">CHS0354_040457</name>
</gene>
<organism evidence="2 3">
    <name type="scientific">Potamilus streckersoni</name>
    <dbReference type="NCBI Taxonomy" id="2493646"/>
    <lineage>
        <taxon>Eukaryota</taxon>
        <taxon>Metazoa</taxon>
        <taxon>Spiralia</taxon>
        <taxon>Lophotrochozoa</taxon>
        <taxon>Mollusca</taxon>
        <taxon>Bivalvia</taxon>
        <taxon>Autobranchia</taxon>
        <taxon>Heteroconchia</taxon>
        <taxon>Palaeoheterodonta</taxon>
        <taxon>Unionida</taxon>
        <taxon>Unionoidea</taxon>
        <taxon>Unionidae</taxon>
        <taxon>Ambleminae</taxon>
        <taxon>Lampsilini</taxon>
        <taxon>Potamilus</taxon>
    </lineage>
</organism>
<dbReference type="EMBL" id="JAEAOA010002336">
    <property type="protein sequence ID" value="KAK3601277.1"/>
    <property type="molecule type" value="Genomic_DNA"/>
</dbReference>
<keyword evidence="3" id="KW-1185">Reference proteome</keyword>